<proteinExistence type="predicted"/>
<dbReference type="GO" id="GO:0005524">
    <property type="term" value="F:ATP binding"/>
    <property type="evidence" value="ECO:0007669"/>
    <property type="project" value="UniProtKB-KW"/>
</dbReference>
<dbReference type="InterPro" id="IPR017438">
    <property type="entry name" value="ATP-NAD_kinase_N"/>
</dbReference>
<evidence type="ECO:0000256" key="1">
    <source>
        <dbReference type="ARBA" id="ARBA00022679"/>
    </source>
</evidence>
<reference evidence="6" key="1">
    <citation type="submission" date="2016-10" db="EMBL/GenBank/DDBJ databases">
        <title>Sequence of Gallionella enrichment culture.</title>
        <authorList>
            <person name="Poehlein A."/>
            <person name="Muehling M."/>
            <person name="Daniel R."/>
        </authorList>
    </citation>
    <scope>NUCLEOTIDE SEQUENCE</scope>
</reference>
<name>A0A1J5RM23_9ZZZZ</name>
<keyword evidence="2" id="KW-0547">Nucleotide-binding</keyword>
<comment type="caution">
    <text evidence="6">The sequence shown here is derived from an EMBL/GenBank/DDBJ whole genome shotgun (WGS) entry which is preliminary data.</text>
</comment>
<dbReference type="Gene3D" id="3.40.50.10330">
    <property type="entry name" value="Probable inorganic polyphosphate/atp-NAD kinase, domain 1"/>
    <property type="match status" value="1"/>
</dbReference>
<dbReference type="GO" id="GO:0004143">
    <property type="term" value="F:ATP-dependent diacylglycerol kinase activity"/>
    <property type="evidence" value="ECO:0007669"/>
    <property type="project" value="UniProtKB-EC"/>
</dbReference>
<protein>
    <submittedName>
        <fullName evidence="6">Diacylglycerol kinase</fullName>
        <ecNumber evidence="6">2.7.1.107</ecNumber>
    </submittedName>
</protein>
<evidence type="ECO:0000259" key="5">
    <source>
        <dbReference type="PROSITE" id="PS50146"/>
    </source>
</evidence>
<dbReference type="InterPro" id="IPR016064">
    <property type="entry name" value="NAD/diacylglycerol_kinase_sf"/>
</dbReference>
<dbReference type="Pfam" id="PF00781">
    <property type="entry name" value="DAGK_cat"/>
    <property type="match status" value="1"/>
</dbReference>
<evidence type="ECO:0000256" key="2">
    <source>
        <dbReference type="ARBA" id="ARBA00022741"/>
    </source>
</evidence>
<keyword evidence="4" id="KW-0067">ATP-binding</keyword>
<dbReference type="AlphaFoldDB" id="A0A1J5RM23"/>
<sequence length="235" mass="24438">MVHLGANVVAGTALPLGIVAGGTGNDIARSLGLPRHDVRASLQAIEHGLAHAARPVDAVHVSTPEGDGVEWYLGALSCGVDAAVNARANELTWPQGGGRYVRALASVLGSFRPYGFRVTHDGGVWESAGTVVAVANAPLFGGGMRIAPEARMDDGLLDVVVAGPFTRAGVVRIFPGMYSGRHVRHPDVQVFRTRSVLIEPTGLGETPPRAFADGEPVAMLPLRADVRVGAVHVLA</sequence>
<gene>
    <name evidence="6" type="primary">dagK_3</name>
    <name evidence="6" type="ORF">GALL_248540</name>
</gene>
<dbReference type="EMBL" id="MLJW01000213">
    <property type="protein sequence ID" value="OIQ93148.1"/>
    <property type="molecule type" value="Genomic_DNA"/>
</dbReference>
<keyword evidence="1 6" id="KW-0808">Transferase</keyword>
<dbReference type="SUPFAM" id="SSF111331">
    <property type="entry name" value="NAD kinase/diacylglycerol kinase-like"/>
    <property type="match status" value="1"/>
</dbReference>
<dbReference type="PROSITE" id="PS50146">
    <property type="entry name" value="DAGK"/>
    <property type="match status" value="1"/>
</dbReference>
<dbReference type="Gene3D" id="2.60.200.40">
    <property type="match status" value="1"/>
</dbReference>
<organism evidence="6">
    <name type="scientific">mine drainage metagenome</name>
    <dbReference type="NCBI Taxonomy" id="410659"/>
    <lineage>
        <taxon>unclassified sequences</taxon>
        <taxon>metagenomes</taxon>
        <taxon>ecological metagenomes</taxon>
    </lineage>
</organism>
<evidence type="ECO:0000256" key="3">
    <source>
        <dbReference type="ARBA" id="ARBA00022777"/>
    </source>
</evidence>
<evidence type="ECO:0000313" key="6">
    <source>
        <dbReference type="EMBL" id="OIQ93148.1"/>
    </source>
</evidence>
<dbReference type="EC" id="2.7.1.107" evidence="6"/>
<dbReference type="InterPro" id="IPR045540">
    <property type="entry name" value="YegS/DAGK_C"/>
</dbReference>
<dbReference type="PANTHER" id="PTHR12358:SF54">
    <property type="entry name" value="SPHINGOSINE KINASE RELATED PROTEIN"/>
    <property type="match status" value="1"/>
</dbReference>
<dbReference type="InterPro" id="IPR001206">
    <property type="entry name" value="Diacylglycerol_kinase_cat_dom"/>
</dbReference>
<dbReference type="Pfam" id="PF19279">
    <property type="entry name" value="YegS_C"/>
    <property type="match status" value="1"/>
</dbReference>
<dbReference type="PANTHER" id="PTHR12358">
    <property type="entry name" value="SPHINGOSINE KINASE"/>
    <property type="match status" value="1"/>
</dbReference>
<feature type="domain" description="DAGKc" evidence="5">
    <location>
        <begin position="1"/>
        <end position="65"/>
    </location>
</feature>
<evidence type="ECO:0000256" key="4">
    <source>
        <dbReference type="ARBA" id="ARBA00022840"/>
    </source>
</evidence>
<dbReference type="InterPro" id="IPR050187">
    <property type="entry name" value="Lipid_Phosphate_FormReg"/>
</dbReference>
<accession>A0A1J5RM23</accession>
<keyword evidence="3 6" id="KW-0418">Kinase</keyword>